<gene>
    <name evidence="7" type="ORF">FRUB_04794</name>
</gene>
<dbReference type="Proteomes" id="UP000214646">
    <property type="component" value="Unassembled WGS sequence"/>
</dbReference>
<dbReference type="InterPro" id="IPR017441">
    <property type="entry name" value="Protein_kinase_ATP_BS"/>
</dbReference>
<evidence type="ECO:0000256" key="4">
    <source>
        <dbReference type="ARBA" id="ARBA00022840"/>
    </source>
</evidence>
<accession>A0A225DHH0</accession>
<comment type="caution">
    <text evidence="7">The sequence shown here is derived from an EMBL/GenBank/DDBJ whole genome shotgun (WGS) entry which is preliminary data.</text>
</comment>
<sequence>MPKPATLRDLVGVVRRSSLLDRRRFASFLWAVRRSGAAGAAPAALLDRMVADGLLTRFQADRLGAGKWKGFSVGGYQLLDKIGAGGMGQVYLAEHPTGGHKVAIKVLNASLARNPVARARFAREARAAAGLAHPNIVPVIDLDVDAAPPFMVMEFVDGVTLQAAVARHGLMAPGTAAHCGRHVALGLQRAAEAGLVHRDIKPANLLVDRRGVVKILDLGVVRGEADDELTRSTSRNLVLGTADYLAPEQAADSHAVDTRADIYALGGTLYFLLVGHPPFPDLGTQAKLVKKQTSDAPPVSRARPDIPPELAAAVDRMLARNPGDRFQAPAEAAAALAPHAVPDAHFPHALFTQERVGPAETADLLPDTMAGHGSAVPAIPWVAPPQMSAAAEVRTPVVLVAGPAVRAWVADPRD</sequence>
<evidence type="ECO:0000313" key="8">
    <source>
        <dbReference type="Proteomes" id="UP000214646"/>
    </source>
</evidence>
<proteinExistence type="predicted"/>
<dbReference type="Pfam" id="PF00069">
    <property type="entry name" value="Pkinase"/>
    <property type="match status" value="1"/>
</dbReference>
<evidence type="ECO:0000259" key="6">
    <source>
        <dbReference type="PROSITE" id="PS50011"/>
    </source>
</evidence>
<evidence type="ECO:0000256" key="2">
    <source>
        <dbReference type="ARBA" id="ARBA00022741"/>
    </source>
</evidence>
<keyword evidence="4 5" id="KW-0067">ATP-binding</keyword>
<evidence type="ECO:0000313" key="7">
    <source>
        <dbReference type="EMBL" id="OWK40902.1"/>
    </source>
</evidence>
<dbReference type="InterPro" id="IPR000719">
    <property type="entry name" value="Prot_kinase_dom"/>
</dbReference>
<dbReference type="PANTHER" id="PTHR43289">
    <property type="entry name" value="MITOGEN-ACTIVATED PROTEIN KINASE KINASE KINASE 20-RELATED"/>
    <property type="match status" value="1"/>
</dbReference>
<dbReference type="PANTHER" id="PTHR43289:SF6">
    <property type="entry name" value="SERINE_THREONINE-PROTEIN KINASE NEKL-3"/>
    <property type="match status" value="1"/>
</dbReference>
<evidence type="ECO:0000256" key="3">
    <source>
        <dbReference type="ARBA" id="ARBA00022777"/>
    </source>
</evidence>
<keyword evidence="8" id="KW-1185">Reference proteome</keyword>
<dbReference type="OrthoDB" id="9801841at2"/>
<dbReference type="InterPro" id="IPR008271">
    <property type="entry name" value="Ser/Thr_kinase_AS"/>
</dbReference>
<feature type="domain" description="Protein kinase" evidence="6">
    <location>
        <begin position="76"/>
        <end position="351"/>
    </location>
</feature>
<keyword evidence="2 5" id="KW-0547">Nucleotide-binding</keyword>
<dbReference type="Gene3D" id="1.10.510.10">
    <property type="entry name" value="Transferase(Phosphotransferase) domain 1"/>
    <property type="match status" value="1"/>
</dbReference>
<dbReference type="RefSeq" id="WP_088255863.1">
    <property type="nucleotide sequence ID" value="NZ_NIDE01000007.1"/>
</dbReference>
<evidence type="ECO:0000256" key="5">
    <source>
        <dbReference type="PROSITE-ProRule" id="PRU10141"/>
    </source>
</evidence>
<dbReference type="SUPFAM" id="SSF56112">
    <property type="entry name" value="Protein kinase-like (PK-like)"/>
    <property type="match status" value="1"/>
</dbReference>
<dbReference type="EMBL" id="NIDE01000007">
    <property type="protein sequence ID" value="OWK40902.1"/>
    <property type="molecule type" value="Genomic_DNA"/>
</dbReference>
<organism evidence="7 8">
    <name type="scientific">Fimbriiglobus ruber</name>
    <dbReference type="NCBI Taxonomy" id="1908690"/>
    <lineage>
        <taxon>Bacteria</taxon>
        <taxon>Pseudomonadati</taxon>
        <taxon>Planctomycetota</taxon>
        <taxon>Planctomycetia</taxon>
        <taxon>Gemmatales</taxon>
        <taxon>Gemmataceae</taxon>
        <taxon>Fimbriiglobus</taxon>
    </lineage>
</organism>
<dbReference type="GO" id="GO:0004674">
    <property type="term" value="F:protein serine/threonine kinase activity"/>
    <property type="evidence" value="ECO:0007669"/>
    <property type="project" value="TreeGrafter"/>
</dbReference>
<dbReference type="AlphaFoldDB" id="A0A225DHH0"/>
<dbReference type="CDD" id="cd14014">
    <property type="entry name" value="STKc_PknB_like"/>
    <property type="match status" value="1"/>
</dbReference>
<evidence type="ECO:0000256" key="1">
    <source>
        <dbReference type="ARBA" id="ARBA00022679"/>
    </source>
</evidence>
<feature type="binding site" evidence="5">
    <location>
        <position position="105"/>
    </location>
    <ligand>
        <name>ATP</name>
        <dbReference type="ChEBI" id="CHEBI:30616"/>
    </ligand>
</feature>
<reference evidence="8" key="1">
    <citation type="submission" date="2017-06" db="EMBL/GenBank/DDBJ databases">
        <title>Genome analysis of Fimbriiglobus ruber SP5, the first member of the order Planctomycetales with confirmed chitinolytic capability.</title>
        <authorList>
            <person name="Ravin N.V."/>
            <person name="Rakitin A.L."/>
            <person name="Ivanova A.A."/>
            <person name="Beletsky A.V."/>
            <person name="Kulichevskaya I.S."/>
            <person name="Mardanov A.V."/>
            <person name="Dedysh S.N."/>
        </authorList>
    </citation>
    <scope>NUCLEOTIDE SEQUENCE [LARGE SCALE GENOMIC DNA]</scope>
    <source>
        <strain evidence="8">SP5</strain>
    </source>
</reference>
<dbReference type="GO" id="GO:0005524">
    <property type="term" value="F:ATP binding"/>
    <property type="evidence" value="ECO:0007669"/>
    <property type="project" value="UniProtKB-UniRule"/>
</dbReference>
<dbReference type="PROSITE" id="PS50011">
    <property type="entry name" value="PROTEIN_KINASE_DOM"/>
    <property type="match status" value="1"/>
</dbReference>
<dbReference type="PROSITE" id="PS00107">
    <property type="entry name" value="PROTEIN_KINASE_ATP"/>
    <property type="match status" value="1"/>
</dbReference>
<keyword evidence="3" id="KW-0418">Kinase</keyword>
<name>A0A225DHH0_9BACT</name>
<dbReference type="InterPro" id="IPR011009">
    <property type="entry name" value="Kinase-like_dom_sf"/>
</dbReference>
<protein>
    <submittedName>
        <fullName evidence="7">Cellular communication/signal transduction protein</fullName>
    </submittedName>
</protein>
<keyword evidence="1" id="KW-0808">Transferase</keyword>
<dbReference type="Gene3D" id="3.30.200.20">
    <property type="entry name" value="Phosphorylase Kinase, domain 1"/>
    <property type="match status" value="1"/>
</dbReference>
<dbReference type="SMART" id="SM00220">
    <property type="entry name" value="S_TKc"/>
    <property type="match status" value="1"/>
</dbReference>
<dbReference type="PROSITE" id="PS00108">
    <property type="entry name" value="PROTEIN_KINASE_ST"/>
    <property type="match status" value="1"/>
</dbReference>